<dbReference type="AlphaFoldDB" id="A0A0K0CTH1"/>
<dbReference type="InterPro" id="IPR000033">
    <property type="entry name" value="LDLR_classB_rpt"/>
</dbReference>
<dbReference type="SMART" id="SM00181">
    <property type="entry name" value="EGF"/>
    <property type="match status" value="2"/>
</dbReference>
<dbReference type="Proteomes" id="UP000035642">
    <property type="component" value="Unassembled WGS sequence"/>
</dbReference>
<dbReference type="SMART" id="SM00135">
    <property type="entry name" value="LY"/>
    <property type="match status" value="4"/>
</dbReference>
<evidence type="ECO:0000313" key="5">
    <source>
        <dbReference type="Proteomes" id="UP000035642"/>
    </source>
</evidence>
<dbReference type="GO" id="GO:0042813">
    <property type="term" value="F:Wnt receptor activity"/>
    <property type="evidence" value="ECO:0007669"/>
    <property type="project" value="TreeGrafter"/>
</dbReference>
<dbReference type="GO" id="GO:0005886">
    <property type="term" value="C:plasma membrane"/>
    <property type="evidence" value="ECO:0007669"/>
    <property type="project" value="TreeGrafter"/>
</dbReference>
<keyword evidence="3" id="KW-0812">Transmembrane</keyword>
<sequence length="449" mass="51021">MKWQSLPGIRILIKRRDKLENAISINGLLRVVRENIIGIGQVAVDWIGGNFYFTQRYPSRTPGISVCSQDGFFFIAKRRYLSGKRNNCELLNNRFIGIALHSQRGTMVWIESFNRHRIMMADMDGENVRVLVGNKLDYPTGISIDLIRGDVYFGDVEREMIERVNMDTRERTVVLTKGVHHPYDLKYFNGFLYWSDWASSSLKVAELRLHHGSAYLIHSFAGLPYGLAINHSIYQPATSSIPCALNDCQWMCVSIPDIEGNLEAKCLCPDGYDRSANGDCLPLSDSTTTDPDGSSLKDEDLDLSHVGVAWMKERCDDGDGCLNGGHCEDIKNEYGRVTKIVCKCESPYEGYRCERLNPIKERAEQLSGSSRPHWLALFVTFMLLILLVLILIFAYQRSSPWWVTYLIFKGELANDEIFSNRRCLAHSLTLPWAHTTTFSSDATEFVKVN</sequence>
<dbReference type="SUPFAM" id="SSF63825">
    <property type="entry name" value="YWTD domain"/>
    <property type="match status" value="1"/>
</dbReference>
<accession>A0A0K0CTH1</accession>
<evidence type="ECO:0000256" key="1">
    <source>
        <dbReference type="PROSITE-ProRule" id="PRU00076"/>
    </source>
</evidence>
<dbReference type="CDD" id="cd19941">
    <property type="entry name" value="TIL"/>
    <property type="match status" value="1"/>
</dbReference>
<feature type="disulfide bond" evidence="1">
    <location>
        <begin position="344"/>
        <end position="353"/>
    </location>
</feature>
<dbReference type="PANTHER" id="PTHR46513">
    <property type="entry name" value="VITELLOGENIN RECEPTOR-LIKE PROTEIN-RELATED-RELATED"/>
    <property type="match status" value="1"/>
</dbReference>
<reference evidence="5" key="1">
    <citation type="submission" date="2012-09" db="EMBL/GenBank/DDBJ databases">
        <authorList>
            <person name="Martin A.A."/>
        </authorList>
    </citation>
    <scope>NUCLEOTIDE SEQUENCE</scope>
</reference>
<evidence type="ECO:0000256" key="3">
    <source>
        <dbReference type="SAM" id="Phobius"/>
    </source>
</evidence>
<proteinExistence type="predicted"/>
<dbReference type="WBParaSite" id="ACAC_0000037501-mRNA-1">
    <property type="protein sequence ID" value="ACAC_0000037501-mRNA-1"/>
    <property type="gene ID" value="ACAC_0000037501"/>
</dbReference>
<dbReference type="PANTHER" id="PTHR46513:SF35">
    <property type="entry name" value="EGF-LIKE DOMAIN-CONTAINING PROTEIN"/>
    <property type="match status" value="1"/>
</dbReference>
<dbReference type="CDD" id="cd00054">
    <property type="entry name" value="EGF_CA"/>
    <property type="match status" value="1"/>
</dbReference>
<dbReference type="PROSITE" id="PS50026">
    <property type="entry name" value="EGF_3"/>
    <property type="match status" value="1"/>
</dbReference>
<dbReference type="GO" id="GO:0060070">
    <property type="term" value="P:canonical Wnt signaling pathway"/>
    <property type="evidence" value="ECO:0007669"/>
    <property type="project" value="TreeGrafter"/>
</dbReference>
<comment type="caution">
    <text evidence="1">Lacks conserved residue(s) required for the propagation of feature annotation.</text>
</comment>
<dbReference type="STRING" id="6313.A0A0K0CTH1"/>
<dbReference type="InterPro" id="IPR050778">
    <property type="entry name" value="Cueball_EGF_LRP_Nidogen"/>
</dbReference>
<dbReference type="PROSITE" id="PS00022">
    <property type="entry name" value="EGF_1"/>
    <property type="match status" value="1"/>
</dbReference>
<dbReference type="InterPro" id="IPR000742">
    <property type="entry name" value="EGF"/>
</dbReference>
<dbReference type="Gene3D" id="2.10.25.10">
    <property type="entry name" value="Laminin"/>
    <property type="match status" value="1"/>
</dbReference>
<evidence type="ECO:0000313" key="6">
    <source>
        <dbReference type="WBParaSite" id="ACAC_0000037501-mRNA-1"/>
    </source>
</evidence>
<reference evidence="6" key="2">
    <citation type="submission" date="2017-02" db="UniProtKB">
        <authorList>
            <consortium name="WormBaseParasite"/>
        </authorList>
    </citation>
    <scope>IDENTIFICATION</scope>
</reference>
<dbReference type="Gene3D" id="2.120.10.30">
    <property type="entry name" value="TolB, C-terminal domain"/>
    <property type="match status" value="1"/>
</dbReference>
<dbReference type="PROSITE" id="PS01186">
    <property type="entry name" value="EGF_2"/>
    <property type="match status" value="1"/>
</dbReference>
<dbReference type="InterPro" id="IPR011042">
    <property type="entry name" value="6-blade_b-propeller_TolB-like"/>
</dbReference>
<keyword evidence="3" id="KW-1133">Transmembrane helix</keyword>
<name>A0A0K0CTH1_ANGCA</name>
<feature type="transmembrane region" description="Helical" evidence="3">
    <location>
        <begin position="374"/>
        <end position="395"/>
    </location>
</feature>
<keyword evidence="1" id="KW-1015">Disulfide bond</keyword>
<dbReference type="GO" id="GO:0017147">
    <property type="term" value="F:Wnt-protein binding"/>
    <property type="evidence" value="ECO:0007669"/>
    <property type="project" value="TreeGrafter"/>
</dbReference>
<organism evidence="5 6">
    <name type="scientific">Angiostrongylus cantonensis</name>
    <name type="common">Rat lungworm</name>
    <dbReference type="NCBI Taxonomy" id="6313"/>
    <lineage>
        <taxon>Eukaryota</taxon>
        <taxon>Metazoa</taxon>
        <taxon>Ecdysozoa</taxon>
        <taxon>Nematoda</taxon>
        <taxon>Chromadorea</taxon>
        <taxon>Rhabditida</taxon>
        <taxon>Rhabditina</taxon>
        <taxon>Rhabditomorpha</taxon>
        <taxon>Strongyloidea</taxon>
        <taxon>Metastrongylidae</taxon>
        <taxon>Angiostrongylus</taxon>
    </lineage>
</organism>
<keyword evidence="1" id="KW-0245">EGF-like domain</keyword>
<keyword evidence="3" id="KW-0472">Membrane</keyword>
<feature type="repeat" description="LDL-receptor class B" evidence="2">
    <location>
        <begin position="105"/>
        <end position="148"/>
    </location>
</feature>
<dbReference type="PROSITE" id="PS51120">
    <property type="entry name" value="LDLRB"/>
    <property type="match status" value="1"/>
</dbReference>
<evidence type="ECO:0000259" key="4">
    <source>
        <dbReference type="PROSITE" id="PS50026"/>
    </source>
</evidence>
<dbReference type="SUPFAM" id="SSF57196">
    <property type="entry name" value="EGF/Laminin"/>
    <property type="match status" value="1"/>
</dbReference>
<evidence type="ECO:0000256" key="2">
    <source>
        <dbReference type="PROSITE-ProRule" id="PRU00461"/>
    </source>
</evidence>
<protein>
    <submittedName>
        <fullName evidence="6">EGF-like domain-containing protein</fullName>
    </submittedName>
</protein>
<keyword evidence="5" id="KW-1185">Reference proteome</keyword>
<feature type="domain" description="EGF-like" evidence="4">
    <location>
        <begin position="311"/>
        <end position="354"/>
    </location>
</feature>